<name>A0A6I4TJA0_9SPHN</name>
<proteinExistence type="predicted"/>
<evidence type="ECO:0000256" key="1">
    <source>
        <dbReference type="SAM" id="MobiDB-lite"/>
    </source>
</evidence>
<gene>
    <name evidence="2" type="ORF">GRI40_12970</name>
</gene>
<dbReference type="AlphaFoldDB" id="A0A6I4TJA0"/>
<dbReference type="Proteomes" id="UP000439522">
    <property type="component" value="Unassembled WGS sequence"/>
</dbReference>
<keyword evidence="3" id="KW-1185">Reference proteome</keyword>
<accession>A0A6I4TJA0</accession>
<feature type="compositionally biased region" description="Basic and acidic residues" evidence="1">
    <location>
        <begin position="60"/>
        <end position="71"/>
    </location>
</feature>
<reference evidence="2 3" key="1">
    <citation type="submission" date="2019-12" db="EMBL/GenBank/DDBJ databases">
        <title>Genomic-based taxomic classification of the family Erythrobacteraceae.</title>
        <authorList>
            <person name="Xu L."/>
        </authorList>
    </citation>
    <scope>NUCLEOTIDE SEQUENCE [LARGE SCALE GENOMIC DNA]</scope>
    <source>
        <strain evidence="2 3">100921-2</strain>
    </source>
</reference>
<evidence type="ECO:0000313" key="3">
    <source>
        <dbReference type="Proteomes" id="UP000439522"/>
    </source>
</evidence>
<dbReference type="OrthoDB" id="7581822at2"/>
<organism evidence="2 3">
    <name type="scientific">Tsuneonella aeria</name>
    <dbReference type="NCBI Taxonomy" id="1837929"/>
    <lineage>
        <taxon>Bacteria</taxon>
        <taxon>Pseudomonadati</taxon>
        <taxon>Pseudomonadota</taxon>
        <taxon>Alphaproteobacteria</taxon>
        <taxon>Sphingomonadales</taxon>
        <taxon>Erythrobacteraceae</taxon>
        <taxon>Tsuneonella</taxon>
    </lineage>
</organism>
<dbReference type="RefSeq" id="WP_160611940.1">
    <property type="nucleotide sequence ID" value="NZ_WTZA01000002.1"/>
</dbReference>
<dbReference type="EMBL" id="WTZA01000002">
    <property type="protein sequence ID" value="MXO76125.1"/>
    <property type="molecule type" value="Genomic_DNA"/>
</dbReference>
<evidence type="ECO:0000313" key="2">
    <source>
        <dbReference type="EMBL" id="MXO76125.1"/>
    </source>
</evidence>
<sequence length="71" mass="7992">MSQDDLEYLERRAEQEIGLAQQARRPEVVAVHYALSELYLERLTQKRSEAGPADAIEQVSDERGAGPIAHE</sequence>
<comment type="caution">
    <text evidence="2">The sequence shown here is derived from an EMBL/GenBank/DDBJ whole genome shotgun (WGS) entry which is preliminary data.</text>
</comment>
<feature type="region of interest" description="Disordered" evidence="1">
    <location>
        <begin position="47"/>
        <end position="71"/>
    </location>
</feature>
<protein>
    <submittedName>
        <fullName evidence="2">Uncharacterized protein</fullName>
    </submittedName>
</protein>